<organism evidence="1 2">
    <name type="scientific">Lasiosphaeria ovina</name>
    <dbReference type="NCBI Taxonomy" id="92902"/>
    <lineage>
        <taxon>Eukaryota</taxon>
        <taxon>Fungi</taxon>
        <taxon>Dikarya</taxon>
        <taxon>Ascomycota</taxon>
        <taxon>Pezizomycotina</taxon>
        <taxon>Sordariomycetes</taxon>
        <taxon>Sordariomycetidae</taxon>
        <taxon>Sordariales</taxon>
        <taxon>Lasiosphaeriaceae</taxon>
        <taxon>Lasiosphaeria</taxon>
    </lineage>
</organism>
<gene>
    <name evidence="1" type="ORF">B0T24DRAFT_487105</name>
</gene>
<evidence type="ECO:0000313" key="1">
    <source>
        <dbReference type="EMBL" id="KAK3382189.1"/>
    </source>
</evidence>
<protein>
    <submittedName>
        <fullName evidence="1">Uncharacterized protein</fullName>
    </submittedName>
</protein>
<name>A0AAE0NIL8_9PEZI</name>
<dbReference type="Gene3D" id="2.160.20.10">
    <property type="entry name" value="Single-stranded right-handed beta-helix, Pectin lyase-like"/>
    <property type="match status" value="1"/>
</dbReference>
<accession>A0AAE0NIL8</accession>
<feature type="non-terminal residue" evidence="1">
    <location>
        <position position="185"/>
    </location>
</feature>
<dbReference type="EMBL" id="JAULSN010000001">
    <property type="protein sequence ID" value="KAK3382189.1"/>
    <property type="molecule type" value="Genomic_DNA"/>
</dbReference>
<dbReference type="Proteomes" id="UP001287356">
    <property type="component" value="Unassembled WGS sequence"/>
</dbReference>
<proteinExistence type="predicted"/>
<keyword evidence="2" id="KW-1185">Reference proteome</keyword>
<dbReference type="InterPro" id="IPR012334">
    <property type="entry name" value="Pectin_lyas_fold"/>
</dbReference>
<evidence type="ECO:0000313" key="2">
    <source>
        <dbReference type="Proteomes" id="UP001287356"/>
    </source>
</evidence>
<reference evidence="1" key="1">
    <citation type="journal article" date="2023" name="Mol. Phylogenet. Evol.">
        <title>Genome-scale phylogeny and comparative genomics of the fungal order Sordariales.</title>
        <authorList>
            <person name="Hensen N."/>
            <person name="Bonometti L."/>
            <person name="Westerberg I."/>
            <person name="Brannstrom I.O."/>
            <person name="Guillou S."/>
            <person name="Cros-Aarteil S."/>
            <person name="Calhoun S."/>
            <person name="Haridas S."/>
            <person name="Kuo A."/>
            <person name="Mondo S."/>
            <person name="Pangilinan J."/>
            <person name="Riley R."/>
            <person name="LaButti K."/>
            <person name="Andreopoulos B."/>
            <person name="Lipzen A."/>
            <person name="Chen C."/>
            <person name="Yan M."/>
            <person name="Daum C."/>
            <person name="Ng V."/>
            <person name="Clum A."/>
            <person name="Steindorff A."/>
            <person name="Ohm R.A."/>
            <person name="Martin F."/>
            <person name="Silar P."/>
            <person name="Natvig D.O."/>
            <person name="Lalanne C."/>
            <person name="Gautier V."/>
            <person name="Ament-Velasquez S.L."/>
            <person name="Kruys A."/>
            <person name="Hutchinson M.I."/>
            <person name="Powell A.J."/>
            <person name="Barry K."/>
            <person name="Miller A.N."/>
            <person name="Grigoriev I.V."/>
            <person name="Debuchy R."/>
            <person name="Gladieux P."/>
            <person name="Hiltunen Thoren M."/>
            <person name="Johannesson H."/>
        </authorList>
    </citation>
    <scope>NUCLEOTIDE SEQUENCE</scope>
    <source>
        <strain evidence="1">CBS 958.72</strain>
    </source>
</reference>
<sequence length="185" mass="19871">GSAYGTELQVAQCSASTPSIQAGCVAATMMLHVTPEAHGYFENMWAWVADHDLGDPENTQTTVAVARGMLIESQGPNWLYATASEHSMSYQYNFVNASNTIAGIIQTEPPYYQATEATQSPGPFNTSRPYPGGPVFPDSSCNGTDLLCNISWAAMIQSTANVTIAGASLYSWFDNYNEACVDTQT</sequence>
<dbReference type="AlphaFoldDB" id="A0AAE0NIL8"/>
<comment type="caution">
    <text evidence="1">The sequence shown here is derived from an EMBL/GenBank/DDBJ whole genome shotgun (WGS) entry which is preliminary data.</text>
</comment>
<reference evidence="1" key="2">
    <citation type="submission" date="2023-06" db="EMBL/GenBank/DDBJ databases">
        <authorList>
            <consortium name="Lawrence Berkeley National Laboratory"/>
            <person name="Haridas S."/>
            <person name="Hensen N."/>
            <person name="Bonometti L."/>
            <person name="Westerberg I."/>
            <person name="Brannstrom I.O."/>
            <person name="Guillou S."/>
            <person name="Cros-Aarteil S."/>
            <person name="Calhoun S."/>
            <person name="Kuo A."/>
            <person name="Mondo S."/>
            <person name="Pangilinan J."/>
            <person name="Riley R."/>
            <person name="Labutti K."/>
            <person name="Andreopoulos B."/>
            <person name="Lipzen A."/>
            <person name="Chen C."/>
            <person name="Yanf M."/>
            <person name="Daum C."/>
            <person name="Ng V."/>
            <person name="Clum A."/>
            <person name="Steindorff A."/>
            <person name="Ohm R."/>
            <person name="Martin F."/>
            <person name="Silar P."/>
            <person name="Natvig D."/>
            <person name="Lalanne C."/>
            <person name="Gautier V."/>
            <person name="Ament-Velasquez S.L."/>
            <person name="Kruys A."/>
            <person name="Hutchinson M.I."/>
            <person name="Powell A.J."/>
            <person name="Barry K."/>
            <person name="Miller A.N."/>
            <person name="Grigoriev I.V."/>
            <person name="Debuchy R."/>
            <person name="Gladieux P."/>
            <person name="Thoren M.H."/>
            <person name="Johannesson H."/>
        </authorList>
    </citation>
    <scope>NUCLEOTIDE SEQUENCE</scope>
    <source>
        <strain evidence="1">CBS 958.72</strain>
    </source>
</reference>
<feature type="non-terminal residue" evidence="1">
    <location>
        <position position="1"/>
    </location>
</feature>